<gene>
    <name evidence="3" type="ORF">HCU74_14285</name>
</gene>
<dbReference type="Gene3D" id="3.40.630.30">
    <property type="match status" value="1"/>
</dbReference>
<reference evidence="3 4" key="1">
    <citation type="submission" date="2020-04" db="EMBL/GenBank/DDBJ databases">
        <authorList>
            <person name="Yoon J."/>
        </authorList>
    </citation>
    <scope>NUCLEOTIDE SEQUENCE [LARGE SCALE GENOMIC DNA]</scope>
    <source>
        <strain evidence="3 4">KMU-166</strain>
    </source>
</reference>
<proteinExistence type="predicted"/>
<name>A0ABX1GHZ4_9GAMM</name>
<evidence type="ECO:0000313" key="4">
    <source>
        <dbReference type="Proteomes" id="UP000765845"/>
    </source>
</evidence>
<evidence type="ECO:0000259" key="2">
    <source>
        <dbReference type="PROSITE" id="PS51186"/>
    </source>
</evidence>
<dbReference type="Pfam" id="PF13302">
    <property type="entry name" value="Acetyltransf_3"/>
    <property type="match status" value="1"/>
</dbReference>
<feature type="region of interest" description="Disordered" evidence="1">
    <location>
        <begin position="1"/>
        <end position="22"/>
    </location>
</feature>
<feature type="domain" description="N-acetyltransferase" evidence="2">
    <location>
        <begin position="50"/>
        <end position="195"/>
    </location>
</feature>
<comment type="caution">
    <text evidence="3">The sequence shown here is derived from an EMBL/GenBank/DDBJ whole genome shotgun (WGS) entry which is preliminary data.</text>
</comment>
<protein>
    <submittedName>
        <fullName evidence="3">GNAT family N-acetyltransferase</fullName>
    </submittedName>
</protein>
<sequence>MKGTPAETNEHGQAIGAPLPNWQAPPALSKTIIGGEFCRLEPLSVESHAMQLFEAFSRDVPGRIWTYLPYGPFDDLTDFCDWVSEQARKDDPLFYSVVDTNLGRATGVASFMRISPAMGVVEIGHLNFSPLLQRTAAATEALYLMIDHIFELGYRRCEWKCNALNEASRNAALRLGFSYEGTFRQAAVIKGRNRDTAWFSMLDGEWPRLKTAFSAWLSPDNFTEDGRQRQSLSAFTSAAINKNTETL</sequence>
<dbReference type="PANTHER" id="PTHR43441">
    <property type="entry name" value="RIBOSOMAL-PROTEIN-SERINE ACETYLTRANSFERASE"/>
    <property type="match status" value="1"/>
</dbReference>
<dbReference type="Proteomes" id="UP000765845">
    <property type="component" value="Unassembled WGS sequence"/>
</dbReference>
<dbReference type="PANTHER" id="PTHR43441:SF2">
    <property type="entry name" value="FAMILY ACETYLTRANSFERASE, PUTATIVE (AFU_ORTHOLOGUE AFUA_7G00850)-RELATED"/>
    <property type="match status" value="1"/>
</dbReference>
<organism evidence="3 4">
    <name type="scientific">Spongiibacter thalassae</name>
    <dbReference type="NCBI Taxonomy" id="2721624"/>
    <lineage>
        <taxon>Bacteria</taxon>
        <taxon>Pseudomonadati</taxon>
        <taxon>Pseudomonadota</taxon>
        <taxon>Gammaproteobacteria</taxon>
        <taxon>Cellvibrionales</taxon>
        <taxon>Spongiibacteraceae</taxon>
        <taxon>Spongiibacter</taxon>
    </lineage>
</organism>
<dbReference type="PROSITE" id="PS51186">
    <property type="entry name" value="GNAT"/>
    <property type="match status" value="1"/>
</dbReference>
<dbReference type="RefSeq" id="WP_168451111.1">
    <property type="nucleotide sequence ID" value="NZ_JAAWWK010000005.1"/>
</dbReference>
<dbReference type="SUPFAM" id="SSF55729">
    <property type="entry name" value="Acyl-CoA N-acyltransferases (Nat)"/>
    <property type="match status" value="1"/>
</dbReference>
<accession>A0ABX1GHZ4</accession>
<keyword evidence="4" id="KW-1185">Reference proteome</keyword>
<evidence type="ECO:0000256" key="1">
    <source>
        <dbReference type="SAM" id="MobiDB-lite"/>
    </source>
</evidence>
<dbReference type="InterPro" id="IPR016181">
    <property type="entry name" value="Acyl_CoA_acyltransferase"/>
</dbReference>
<evidence type="ECO:0000313" key="3">
    <source>
        <dbReference type="EMBL" id="NKI18581.1"/>
    </source>
</evidence>
<dbReference type="EMBL" id="JAAWWK010000005">
    <property type="protein sequence ID" value="NKI18581.1"/>
    <property type="molecule type" value="Genomic_DNA"/>
</dbReference>
<dbReference type="InterPro" id="IPR000182">
    <property type="entry name" value="GNAT_dom"/>
</dbReference>
<dbReference type="InterPro" id="IPR051908">
    <property type="entry name" value="Ribosomal_N-acetyltransferase"/>
</dbReference>